<name>A0ABQ5ZA83_9HYPH</name>
<proteinExistence type="predicted"/>
<evidence type="ECO:0000256" key="1">
    <source>
        <dbReference type="SAM" id="Phobius"/>
    </source>
</evidence>
<keyword evidence="1" id="KW-0812">Transmembrane</keyword>
<dbReference type="EMBL" id="BSOP01000002">
    <property type="protein sequence ID" value="GLR48921.1"/>
    <property type="molecule type" value="Genomic_DNA"/>
</dbReference>
<accession>A0ABQ5ZA83</accession>
<comment type="caution">
    <text evidence="2">The sequence shown here is derived from an EMBL/GenBank/DDBJ whole genome shotgun (WGS) entry which is preliminary data.</text>
</comment>
<dbReference type="Proteomes" id="UP001156702">
    <property type="component" value="Unassembled WGS sequence"/>
</dbReference>
<sequence>MSLDDFIRIFRCDGAIAYALVGLVLFSIACEVTSRIRSWDGYLSRFWFVIYGAAGFLLGGAIYLLTRGHCAASAPVVAVLSPLPL</sequence>
<protein>
    <submittedName>
        <fullName evidence="2">Uncharacterized protein</fullName>
    </submittedName>
</protein>
<feature type="transmembrane region" description="Helical" evidence="1">
    <location>
        <begin position="46"/>
        <end position="65"/>
    </location>
</feature>
<gene>
    <name evidence="2" type="ORF">GCM10007923_01250</name>
</gene>
<keyword evidence="1" id="KW-0472">Membrane</keyword>
<organism evidence="2 3">
    <name type="scientific">Shinella yambaruensis</name>
    <dbReference type="NCBI Taxonomy" id="415996"/>
    <lineage>
        <taxon>Bacteria</taxon>
        <taxon>Pseudomonadati</taxon>
        <taxon>Pseudomonadota</taxon>
        <taxon>Alphaproteobacteria</taxon>
        <taxon>Hyphomicrobiales</taxon>
        <taxon>Rhizobiaceae</taxon>
        <taxon>Shinella</taxon>
    </lineage>
</organism>
<feature type="transmembrane region" description="Helical" evidence="1">
    <location>
        <begin position="15"/>
        <end position="34"/>
    </location>
</feature>
<keyword evidence="1" id="KW-1133">Transmembrane helix</keyword>
<keyword evidence="3" id="KW-1185">Reference proteome</keyword>
<evidence type="ECO:0000313" key="3">
    <source>
        <dbReference type="Proteomes" id="UP001156702"/>
    </source>
</evidence>
<reference evidence="3" key="1">
    <citation type="journal article" date="2019" name="Int. J. Syst. Evol. Microbiol.">
        <title>The Global Catalogue of Microorganisms (GCM) 10K type strain sequencing project: providing services to taxonomists for standard genome sequencing and annotation.</title>
        <authorList>
            <consortium name="The Broad Institute Genomics Platform"/>
            <consortium name="The Broad Institute Genome Sequencing Center for Infectious Disease"/>
            <person name="Wu L."/>
            <person name="Ma J."/>
        </authorList>
    </citation>
    <scope>NUCLEOTIDE SEQUENCE [LARGE SCALE GENOMIC DNA]</scope>
    <source>
        <strain evidence="3">NBRC 102122</strain>
    </source>
</reference>
<evidence type="ECO:0000313" key="2">
    <source>
        <dbReference type="EMBL" id="GLR48921.1"/>
    </source>
</evidence>